<reference evidence="2" key="1">
    <citation type="submission" date="2020-07" db="EMBL/GenBank/DDBJ databases">
        <title>Genome sequence and genetic diversity analysis of an under-domesticated orphan crop, white fonio (Digitaria exilis).</title>
        <authorList>
            <person name="Bennetzen J.L."/>
            <person name="Chen S."/>
            <person name="Ma X."/>
            <person name="Wang X."/>
            <person name="Yssel A.E.J."/>
            <person name="Chaluvadi S.R."/>
            <person name="Johnson M."/>
            <person name="Gangashetty P."/>
            <person name="Hamidou F."/>
            <person name="Sanogo M.D."/>
            <person name="Zwaenepoel A."/>
            <person name="Wallace J."/>
            <person name="Van De Peer Y."/>
            <person name="Van Deynze A."/>
        </authorList>
    </citation>
    <scope>NUCLEOTIDE SEQUENCE</scope>
    <source>
        <tissue evidence="2">Leaves</tissue>
    </source>
</reference>
<organism evidence="2 3">
    <name type="scientific">Digitaria exilis</name>
    <dbReference type="NCBI Taxonomy" id="1010633"/>
    <lineage>
        <taxon>Eukaryota</taxon>
        <taxon>Viridiplantae</taxon>
        <taxon>Streptophyta</taxon>
        <taxon>Embryophyta</taxon>
        <taxon>Tracheophyta</taxon>
        <taxon>Spermatophyta</taxon>
        <taxon>Magnoliopsida</taxon>
        <taxon>Liliopsida</taxon>
        <taxon>Poales</taxon>
        <taxon>Poaceae</taxon>
        <taxon>PACMAD clade</taxon>
        <taxon>Panicoideae</taxon>
        <taxon>Panicodae</taxon>
        <taxon>Paniceae</taxon>
        <taxon>Anthephorinae</taxon>
        <taxon>Digitaria</taxon>
    </lineage>
</organism>
<comment type="caution">
    <text evidence="2">The sequence shown here is derived from an EMBL/GenBank/DDBJ whole genome shotgun (WGS) entry which is preliminary data.</text>
</comment>
<evidence type="ECO:0000313" key="3">
    <source>
        <dbReference type="Proteomes" id="UP000636709"/>
    </source>
</evidence>
<dbReference type="AlphaFoldDB" id="A0A835AC42"/>
<evidence type="ECO:0000313" key="2">
    <source>
        <dbReference type="EMBL" id="KAF8652099.1"/>
    </source>
</evidence>
<dbReference type="Proteomes" id="UP000636709">
    <property type="component" value="Unassembled WGS sequence"/>
</dbReference>
<gene>
    <name evidence="2" type="ORF">HU200_063045</name>
</gene>
<dbReference type="PANTHER" id="PTHR33074:SF76">
    <property type="entry name" value="OS11G0569701 PROTEIN"/>
    <property type="match status" value="1"/>
</dbReference>
<keyword evidence="3" id="KW-1185">Reference proteome</keyword>
<dbReference type="InterPro" id="IPR011676">
    <property type="entry name" value="DUF1618"/>
</dbReference>
<dbReference type="Pfam" id="PF07762">
    <property type="entry name" value="DUF1618"/>
    <property type="match status" value="1"/>
</dbReference>
<name>A0A835AC42_9POAL</name>
<accession>A0A835AC42</accession>
<protein>
    <recommendedName>
        <fullName evidence="1">DUF1618 domain-containing protein</fullName>
    </recommendedName>
</protein>
<feature type="domain" description="DUF1618" evidence="1">
    <location>
        <begin position="233"/>
        <end position="376"/>
    </location>
</feature>
<dbReference type="PANTHER" id="PTHR33074">
    <property type="entry name" value="EXPRESSED PROTEIN-RELATED"/>
    <property type="match status" value="1"/>
</dbReference>
<evidence type="ECO:0000259" key="1">
    <source>
        <dbReference type="Pfam" id="PF07762"/>
    </source>
</evidence>
<sequence length="428" mass="47460">MGTSCDSPSSWVMLNCMGRSSDSVADAETTCLAESPVVDHSTGRHLRVSIGIARPPSSSYLYYLWAGSQPAVEGDSREYFREVQVIAAHGDSLLLETRRIVGFEQAYDYFVYTHSSQRPSLSRLRDFTGKPMRQYISSEANGILRRGRGEGGDGEIVVAQLTSTCPEQGTADLRLLRLGGGRPDSDWELKRGVPIVAVDEHGNDERFRQRHYHGGPTPYGHKAVPVGDRFMCWVDCRWGFFLCDMAEEEDYCSKLRYVSLPVMPGGHSNGNLHLPMYCGNLCCGGGGVGGNTVRYVSINPRCCCGGPGNGGSCARSRHAFTVTAWSMCLAVDGPLTWHKETMLDCEEIWAHPSYEGLPRVYPECPVISLHNLDVVCLEVREEEFESFETRKVWTIEVEMRGKAVLSLSVVRSTTTSHESKLYCRVDNS</sequence>
<proteinExistence type="predicted"/>
<dbReference type="EMBL" id="JACEFO010002671">
    <property type="protein sequence ID" value="KAF8652099.1"/>
    <property type="molecule type" value="Genomic_DNA"/>
</dbReference>